<reference evidence="2 3" key="1">
    <citation type="submission" date="2019-01" db="EMBL/GenBank/DDBJ databases">
        <title>Complete genome of a denitifying bacterium Halomons sp. BC-M4-5.</title>
        <authorList>
            <person name="Wang L."/>
            <person name="Shao Z."/>
        </authorList>
    </citation>
    <scope>NUCLEOTIDE SEQUENCE [LARGE SCALE GENOMIC DNA]</scope>
    <source>
        <strain evidence="2 3">BC-M4-5</strain>
    </source>
</reference>
<feature type="region of interest" description="Disordered" evidence="1">
    <location>
        <begin position="244"/>
        <end position="286"/>
    </location>
</feature>
<feature type="compositionally biased region" description="Polar residues" evidence="1">
    <location>
        <begin position="89"/>
        <end position="111"/>
    </location>
</feature>
<evidence type="ECO:0000256" key="1">
    <source>
        <dbReference type="SAM" id="MobiDB-lite"/>
    </source>
</evidence>
<feature type="compositionally biased region" description="Basic and acidic residues" evidence="1">
    <location>
        <begin position="917"/>
        <end position="926"/>
    </location>
</feature>
<gene>
    <name evidence="2" type="ORF">EKK97_09845</name>
</gene>
<dbReference type="Proteomes" id="UP000464013">
    <property type="component" value="Chromosome"/>
</dbReference>
<feature type="region of interest" description="Disordered" evidence="1">
    <location>
        <begin position="1"/>
        <end position="230"/>
    </location>
</feature>
<dbReference type="KEGG" id="htx:EKK97_09845"/>
<feature type="region of interest" description="Disordered" evidence="1">
    <location>
        <begin position="878"/>
        <end position="946"/>
    </location>
</feature>
<feature type="compositionally biased region" description="Polar residues" evidence="1">
    <location>
        <begin position="165"/>
        <end position="181"/>
    </location>
</feature>
<feature type="compositionally biased region" description="Pro residues" evidence="1">
    <location>
        <begin position="320"/>
        <end position="335"/>
    </location>
</feature>
<dbReference type="InterPro" id="IPR021085">
    <property type="entry name" value="AvrE_T3Es"/>
</dbReference>
<accession>A0A6I6SQQ0</accession>
<feature type="region of interest" description="Disordered" evidence="1">
    <location>
        <begin position="313"/>
        <end position="345"/>
    </location>
</feature>
<feature type="compositionally biased region" description="Polar residues" evidence="1">
    <location>
        <begin position="1"/>
        <end position="16"/>
    </location>
</feature>
<dbReference type="Pfam" id="PF11725">
    <property type="entry name" value="AvrE_T3Es"/>
    <property type="match status" value="1"/>
</dbReference>
<sequence>MTKIQGSALQSTQESQEVSRHATGQGIRQVQGEQRHGRVQSLASDGRELPLPEAVTQQTADAEGHTVGKHKKKPLSLKNLLGIGRRKPPSSSLPGSGQRQSTGNGSPSVSAGVNLPADTLSRERAGQRDRHRSRSMASRLMHQLGMKQHKAEKNATPGTAAEAQRPTTHSSLPPGFASNSLLARVREDNPQGFSHLDKNANHPTGESSRPLADAGGETSRQEEDPEVSAHLQALRQRGLSAFTLPTIPEGDESEVDGSGGDPSLREENPQVDASRPATGQFPDGRSANELHAERGKAPLFTPSHSIIEIGASSTTAARRPPSPPPGPSSSQPAPPTGASQESTVVLQPPRLGVKDSKLTIDPETPASVATLIKETLGKASQSYVAHESREDDRQQYLLDGKGRAFQVSTDPQTGLVALHSSKTMLDPKQPPASIADRLADDGHPVGERNYLALITGVHHDGNGDRWRLHDDKLHKLSSAGQWQPDRPDIDKLTPGGDGGLYGLEASTRIVDLATGRSSITTEQPIAAFDINRHGEVAQLLEPASGRDNILRLLPSLEASPEQALELIPRYAPDTPIPGLKSSDVLKLGHIAITDQALFATDKENRLLMAPLPQQGQTELHFQAIPQSDLENAFGKDIQFEGFTPHGDGKLSALIRDHGNQLHACPLDDSGTTFRPGWNLSDVLHIDNSRGIAPEAPQGLTPQDFGKLGQLGLADGKLYAKDKLTEQWTQVGGNIDGLHRGLDGQPYVLQEGKLKKVAFKENSAVIAHGDSNVSAITQTRGQPELKDGPKNTPKENITAAAVLDNYRHVTLSESGELRYTHVRPGTNSDKHPPVIIGTRGLEGEIRQLSVDRNERLFALTSEGKLYSLAADDWQKPRFTAPSASWQPETLPEGTGDLTGATLSGSSDYRGELTLASGERLKRQEHGWESSAPPEQENASPANDKSGRDRLFDNLALASKGFKVSKGGVKYAATAQFGGVAGMETHKISSRFLDRLSAHVFKPSWETPRPIKTAANFVQHRWQGREGLRPLYEQESALFKELEARNTEIKSGLAPQRERVDLKTRVQRLELGSAGAELKEELESLRESLELSAEKRLTELGKHQGVLNRGGELKLDYKPSQWKDIVQTFNPNRSGHSLCEELLTLWKHSPASPDSNTAQLLRTFTALGVNMSHQQADIPLGRQRDYNDAMALGKARLVLDTLALVRLDRLVEKAELVSGDQATPQQLASLKHDLAQLRDNGYENNRVKHYTDHGMLSHKDVEARYDVAKTFIKAFSDSGHGVSLISRAAMQSKDQQALNQDMKALLHSLKPDDDVIISRAYGAGASATFIPAPLAEKVKVLDMFPSVGAEQKRNYNIEFLGTEDGIEVTLSRNLGLAGSGNMGISKDVLPDILKRDPKDIPVSINGGEQTFKPDLVLGAGLTVGGGAVSHDEFIFNIRGKEIDDFVDGLTSGRITPEALVDKGVEHVSMHGKKTFFSVDLGANFTARARLDLTDKDDNPTAMFRLGGGISGGMNLFSRKKDELHYQGIEKSKHRINNTTGPLNSGSASADLALTFGINRSENEGDLVMFSNAKSEGKLAVDNSVKVRGEIQTKRAEPVTGEDLDSLIDSLAKAFHDPISQEMLKNIGELTDIGEQLSILKTHFLSSGTVPHQNDKQYAALRSIESTAVQHQAASANKELMSTAKAVVAHSNPSHLDRGGVLNFLTSLVAPSRKDALASQINGMMKTDPAFAAIIDGARSKPNSYTWVTLEPKDDVRHRLEENYLEGKTGLAEVKAALENPQSRRIKSITLYETGQHNEGFSSPTLLFGGSSSANIYMERVAGTISFQYGADQDTPRSYTLSGNAVSSKPEVASAMTELKQQGLDVRS</sequence>
<protein>
    <submittedName>
        <fullName evidence="2">AvrE-family type 3 secretion system effector</fullName>
    </submittedName>
</protein>
<name>A0A6I6SQQ0_9GAMM</name>
<organism evidence="2 3">
    <name type="scientific">Billgrantia tianxiuensis</name>
    <dbReference type="NCBI Taxonomy" id="2497861"/>
    <lineage>
        <taxon>Bacteria</taxon>
        <taxon>Pseudomonadati</taxon>
        <taxon>Pseudomonadota</taxon>
        <taxon>Gammaproteobacteria</taxon>
        <taxon>Oceanospirillales</taxon>
        <taxon>Halomonadaceae</taxon>
        <taxon>Billgrantia</taxon>
    </lineage>
</organism>
<keyword evidence="3" id="KW-1185">Reference proteome</keyword>
<evidence type="ECO:0000313" key="3">
    <source>
        <dbReference type="Proteomes" id="UP000464013"/>
    </source>
</evidence>
<proteinExistence type="predicted"/>
<evidence type="ECO:0000313" key="2">
    <source>
        <dbReference type="EMBL" id="QHC49845.1"/>
    </source>
</evidence>
<dbReference type="EMBL" id="CP035042">
    <property type="protein sequence ID" value="QHC49845.1"/>
    <property type="molecule type" value="Genomic_DNA"/>
</dbReference>
<feature type="compositionally biased region" description="Basic and acidic residues" evidence="1">
    <location>
        <begin position="184"/>
        <end position="200"/>
    </location>
</feature>